<organism evidence="7 8">
    <name type="scientific">Rhodococcus globerulus</name>
    <dbReference type="NCBI Taxonomy" id="33008"/>
    <lineage>
        <taxon>Bacteria</taxon>
        <taxon>Bacillati</taxon>
        <taxon>Actinomycetota</taxon>
        <taxon>Actinomycetes</taxon>
        <taxon>Mycobacteriales</taxon>
        <taxon>Nocardiaceae</taxon>
        <taxon>Rhodococcus</taxon>
    </lineage>
</organism>
<evidence type="ECO:0000256" key="2">
    <source>
        <dbReference type="ARBA" id="ARBA00022630"/>
    </source>
</evidence>
<evidence type="ECO:0000256" key="5">
    <source>
        <dbReference type="ARBA" id="ARBA00024042"/>
    </source>
</evidence>
<dbReference type="InterPro" id="IPR013785">
    <property type="entry name" value="Aldolase_TIM"/>
</dbReference>
<dbReference type="GO" id="GO:0016491">
    <property type="term" value="F:oxidoreductase activity"/>
    <property type="evidence" value="ECO:0007669"/>
    <property type="project" value="UniProtKB-KW"/>
</dbReference>
<dbReference type="SUPFAM" id="SSF51395">
    <property type="entry name" value="FMN-linked oxidoreductases"/>
    <property type="match status" value="1"/>
</dbReference>
<dbReference type="InterPro" id="IPR037396">
    <property type="entry name" value="FMN_HAD"/>
</dbReference>
<evidence type="ECO:0000313" key="7">
    <source>
        <dbReference type="EMBL" id="MDV6266483.1"/>
    </source>
</evidence>
<dbReference type="InterPro" id="IPR000262">
    <property type="entry name" value="FMN-dep_DH"/>
</dbReference>
<proteinExistence type="inferred from homology"/>
<evidence type="ECO:0000259" key="6">
    <source>
        <dbReference type="PROSITE" id="PS51349"/>
    </source>
</evidence>
<keyword evidence="3" id="KW-0288">FMN</keyword>
<dbReference type="RefSeq" id="WP_287163777.1">
    <property type="nucleotide sequence ID" value="NZ_JAWLKB010000003.1"/>
</dbReference>
<keyword evidence="4 7" id="KW-0560">Oxidoreductase</keyword>
<evidence type="ECO:0000256" key="3">
    <source>
        <dbReference type="ARBA" id="ARBA00022643"/>
    </source>
</evidence>
<feature type="domain" description="FMN hydroxy acid dehydrogenase" evidence="6">
    <location>
        <begin position="9"/>
        <end position="396"/>
    </location>
</feature>
<dbReference type="InterPro" id="IPR008259">
    <property type="entry name" value="FMN_hydac_DH_AS"/>
</dbReference>
<dbReference type="Pfam" id="PF01070">
    <property type="entry name" value="FMN_dh"/>
    <property type="match status" value="1"/>
</dbReference>
<dbReference type="Gene3D" id="3.20.20.70">
    <property type="entry name" value="Aldolase class I"/>
    <property type="match status" value="1"/>
</dbReference>
<dbReference type="EMBL" id="JAWLKB010000003">
    <property type="protein sequence ID" value="MDV6266483.1"/>
    <property type="molecule type" value="Genomic_DNA"/>
</dbReference>
<keyword evidence="2" id="KW-0285">Flavoprotein</keyword>
<dbReference type="EC" id="1.-.-.-" evidence="7"/>
<evidence type="ECO:0000256" key="4">
    <source>
        <dbReference type="ARBA" id="ARBA00023002"/>
    </source>
</evidence>
<dbReference type="PROSITE" id="PS51349">
    <property type="entry name" value="FMN_HYDROXY_ACID_DH_2"/>
    <property type="match status" value="1"/>
</dbReference>
<comment type="caution">
    <text evidence="7">The sequence shown here is derived from an EMBL/GenBank/DDBJ whole genome shotgun (WGS) entry which is preliminary data.</text>
</comment>
<dbReference type="PIRSF" id="PIRSF000138">
    <property type="entry name" value="Al-hdrx_acd_dh"/>
    <property type="match status" value="1"/>
</dbReference>
<protein>
    <submittedName>
        <fullName evidence="7">Alpha-hydroxy acid oxidase</fullName>
        <ecNumber evidence="7">1.-.-.-</ecNumber>
    </submittedName>
</protein>
<sequence length="402" mass="43399">MSAIAFTLSSRTSPITVADYRERARKALPAMIWAYVDGGAEDELTLRANVDDFDKWALRSRVLTGNEGQGLSAKVGNTALDLPVFLSPTGMTGLIQWTGERAAARAAERVGTRAVISTASSYTVEEIADATSENHFFQLYPWTSVRTGESLAKKFIDRAHHAGYSALFVTVDVPVTGNREGERKRGMGIPPTLSPSRVLDAARKPRWAYNFLKHQRISSRMLVDERGAAAAVRSAQKQVSLLRPELCWDDLAKIRDLWDGPMYVKGILDPDDAAAAVRLGADGIVVSNHGGRQLDSALSSIEALPAVVDRVGGSGGVPVYLDGGIRRGSDVVKALALGATAVGIGRPYVYGLAVGGEDGVAHVLEIFREEIARTLTLMGVRDIAELDRSHIMRRGASFRSQE</sequence>
<dbReference type="InterPro" id="IPR012133">
    <property type="entry name" value="Alpha-hydoxy_acid_DH_FMN"/>
</dbReference>
<name>A0ABU4BR09_RHOGO</name>
<evidence type="ECO:0000256" key="1">
    <source>
        <dbReference type="ARBA" id="ARBA00001917"/>
    </source>
</evidence>
<dbReference type="Proteomes" id="UP001185927">
    <property type="component" value="Unassembled WGS sequence"/>
</dbReference>
<accession>A0ABU4BR09</accession>
<dbReference type="PANTHER" id="PTHR10578">
    <property type="entry name" value="S -2-HYDROXY-ACID OXIDASE-RELATED"/>
    <property type="match status" value="1"/>
</dbReference>
<comment type="cofactor">
    <cofactor evidence="1">
        <name>FMN</name>
        <dbReference type="ChEBI" id="CHEBI:58210"/>
    </cofactor>
</comment>
<dbReference type="PROSITE" id="PS00557">
    <property type="entry name" value="FMN_HYDROXY_ACID_DH_1"/>
    <property type="match status" value="1"/>
</dbReference>
<dbReference type="PANTHER" id="PTHR10578:SF107">
    <property type="entry name" value="2-HYDROXYACID OXIDASE 1"/>
    <property type="match status" value="1"/>
</dbReference>
<reference evidence="7 8" key="1">
    <citation type="submission" date="2023-10" db="EMBL/GenBank/DDBJ databases">
        <title>Development of a sustainable strategy for remediation of hydrocarbon-contaminated territories based on the waste exchange concept.</title>
        <authorList>
            <person name="Krivoruchko A."/>
        </authorList>
    </citation>
    <scope>NUCLEOTIDE SEQUENCE [LARGE SCALE GENOMIC DNA]</scope>
    <source>
        <strain evidence="7 8">IEGM 1203</strain>
    </source>
</reference>
<evidence type="ECO:0000313" key="8">
    <source>
        <dbReference type="Proteomes" id="UP001185927"/>
    </source>
</evidence>
<comment type="similarity">
    <text evidence="5">Belongs to the FMN-dependent alpha-hydroxy acid dehydrogenase family.</text>
</comment>
<gene>
    <name evidence="7" type="ORF">R3Q16_07695</name>
</gene>
<dbReference type="CDD" id="cd02809">
    <property type="entry name" value="alpha_hydroxyacid_oxid_FMN"/>
    <property type="match status" value="1"/>
</dbReference>
<keyword evidence="8" id="KW-1185">Reference proteome</keyword>